<evidence type="ECO:0000313" key="3">
    <source>
        <dbReference type="Proteomes" id="UP000825679"/>
    </source>
</evidence>
<feature type="transmembrane region" description="Helical" evidence="1">
    <location>
        <begin position="50"/>
        <end position="69"/>
    </location>
</feature>
<proteinExistence type="predicted"/>
<sequence>MFAKQYWFPAKKYGFGWGMPLCWQGWCVLAAYVIPVILAAMFKLPDREPALFWFVFALQTLVYFVMCWWKGEPPQWRWGNK</sequence>
<keyword evidence="1" id="KW-0472">Membrane</keyword>
<feature type="transmembrane region" description="Helical" evidence="1">
    <location>
        <begin position="21"/>
        <end position="44"/>
    </location>
</feature>
<dbReference type="RefSeq" id="WP_221005435.1">
    <property type="nucleotide sequence ID" value="NZ_CP081150.1"/>
</dbReference>
<name>A0ABX8Z383_9NEIS</name>
<gene>
    <name evidence="2" type="ORF">K4H28_12100</name>
</gene>
<reference evidence="2 3" key="1">
    <citation type="submission" date="2021-08" db="EMBL/GenBank/DDBJ databases">
        <title>complete genome sequencing of Deefgea sp. D25.</title>
        <authorList>
            <person name="Bae J.-W."/>
            <person name="Gim D.-H."/>
        </authorList>
    </citation>
    <scope>NUCLEOTIDE SEQUENCE [LARGE SCALE GENOMIC DNA]</scope>
    <source>
        <strain evidence="2 3">D25</strain>
    </source>
</reference>
<protein>
    <submittedName>
        <fullName evidence="2">Uncharacterized protein</fullName>
    </submittedName>
</protein>
<evidence type="ECO:0000313" key="2">
    <source>
        <dbReference type="EMBL" id="QZA77038.1"/>
    </source>
</evidence>
<organism evidence="2 3">
    <name type="scientific">Deefgea tanakiae</name>
    <dbReference type="NCBI Taxonomy" id="2865840"/>
    <lineage>
        <taxon>Bacteria</taxon>
        <taxon>Pseudomonadati</taxon>
        <taxon>Pseudomonadota</taxon>
        <taxon>Betaproteobacteria</taxon>
        <taxon>Neisseriales</taxon>
        <taxon>Chitinibacteraceae</taxon>
        <taxon>Deefgea</taxon>
    </lineage>
</organism>
<accession>A0ABX8Z383</accession>
<evidence type="ECO:0000256" key="1">
    <source>
        <dbReference type="SAM" id="Phobius"/>
    </source>
</evidence>
<dbReference type="Proteomes" id="UP000825679">
    <property type="component" value="Chromosome"/>
</dbReference>
<keyword evidence="1" id="KW-1133">Transmembrane helix</keyword>
<dbReference type="EMBL" id="CP081150">
    <property type="protein sequence ID" value="QZA77038.1"/>
    <property type="molecule type" value="Genomic_DNA"/>
</dbReference>
<keyword evidence="3" id="KW-1185">Reference proteome</keyword>
<keyword evidence="1" id="KW-0812">Transmembrane</keyword>